<name>A0A1I1HK12_9BACT</name>
<dbReference type="PROSITE" id="PS51340">
    <property type="entry name" value="MOSC"/>
    <property type="match status" value="1"/>
</dbReference>
<proteinExistence type="predicted"/>
<dbReference type="GO" id="GO:0003824">
    <property type="term" value="F:catalytic activity"/>
    <property type="evidence" value="ECO:0007669"/>
    <property type="project" value="InterPro"/>
</dbReference>
<dbReference type="Pfam" id="PF03473">
    <property type="entry name" value="MOSC"/>
    <property type="match status" value="1"/>
</dbReference>
<protein>
    <submittedName>
        <fullName evidence="2">MOSC domain-containing protein YiiM</fullName>
    </submittedName>
</protein>
<dbReference type="InterPro" id="IPR005302">
    <property type="entry name" value="MoCF_Sase_C"/>
</dbReference>
<dbReference type="PANTHER" id="PTHR30212:SF2">
    <property type="entry name" value="PROTEIN YIIM"/>
    <property type="match status" value="1"/>
</dbReference>
<feature type="domain" description="MOSC" evidence="1">
    <location>
        <begin position="28"/>
        <end position="163"/>
    </location>
</feature>
<dbReference type="EMBL" id="FOLQ01000001">
    <property type="protein sequence ID" value="SFC21430.1"/>
    <property type="molecule type" value="Genomic_DNA"/>
</dbReference>
<accession>A0A1I1HK12</accession>
<dbReference type="InterPro" id="IPR011037">
    <property type="entry name" value="Pyrv_Knase-like_insert_dom_sf"/>
</dbReference>
<keyword evidence="3" id="KW-1185">Reference proteome</keyword>
<sequence length="208" mass="23126">MRILSVNVGLPRLMEWGGHAVTTGIYKYPSTGSVSIEQLNFVGDRQADLTVHGGPDKAVYAYDTTHYAYWRSQLVQEDWTPGLFGENLTTEGLLESEVRIGDLFRIGSALLRAVQPRFPCYKLNIRFNDPGMVRHFARSGRPGIYFRFVEVGVVQVGDKITLIEAADTTITIQDVAQLMLTRKSEKGLLAQVLALPHLPALVKGQLSH</sequence>
<reference evidence="2 3" key="1">
    <citation type="submission" date="2016-10" db="EMBL/GenBank/DDBJ databases">
        <authorList>
            <person name="de Groot N.N."/>
        </authorList>
    </citation>
    <scope>NUCLEOTIDE SEQUENCE [LARGE SCALE GENOMIC DNA]</scope>
    <source>
        <strain evidence="2 3">DSM 26130</strain>
    </source>
</reference>
<dbReference type="SUPFAM" id="SSF50800">
    <property type="entry name" value="PK beta-barrel domain-like"/>
    <property type="match status" value="1"/>
</dbReference>
<evidence type="ECO:0000259" key="1">
    <source>
        <dbReference type="PROSITE" id="PS51340"/>
    </source>
</evidence>
<evidence type="ECO:0000313" key="3">
    <source>
        <dbReference type="Proteomes" id="UP000198598"/>
    </source>
</evidence>
<dbReference type="InterPro" id="IPR052353">
    <property type="entry name" value="Benzoxazolinone_Detox_Enz"/>
</dbReference>
<dbReference type="GO" id="GO:0030151">
    <property type="term" value="F:molybdenum ion binding"/>
    <property type="evidence" value="ECO:0007669"/>
    <property type="project" value="InterPro"/>
</dbReference>
<organism evidence="2 3">
    <name type="scientific">Spirosoma endophyticum</name>
    <dbReference type="NCBI Taxonomy" id="662367"/>
    <lineage>
        <taxon>Bacteria</taxon>
        <taxon>Pseudomonadati</taxon>
        <taxon>Bacteroidota</taxon>
        <taxon>Cytophagia</taxon>
        <taxon>Cytophagales</taxon>
        <taxon>Cytophagaceae</taxon>
        <taxon>Spirosoma</taxon>
    </lineage>
</organism>
<dbReference type="Proteomes" id="UP000198598">
    <property type="component" value="Unassembled WGS sequence"/>
</dbReference>
<dbReference type="AlphaFoldDB" id="A0A1I1HK12"/>
<dbReference type="OrthoDB" id="9786134at2"/>
<dbReference type="GO" id="GO:0030170">
    <property type="term" value="F:pyridoxal phosphate binding"/>
    <property type="evidence" value="ECO:0007669"/>
    <property type="project" value="InterPro"/>
</dbReference>
<dbReference type="Gene3D" id="2.40.33.20">
    <property type="entry name" value="PK beta-barrel domain-like"/>
    <property type="match status" value="1"/>
</dbReference>
<gene>
    <name evidence="2" type="ORF">SAMN05216167_101669</name>
</gene>
<dbReference type="STRING" id="662367.SAMN05216167_101669"/>
<dbReference type="RefSeq" id="WP_093823009.1">
    <property type="nucleotide sequence ID" value="NZ_FOLQ01000001.1"/>
</dbReference>
<evidence type="ECO:0000313" key="2">
    <source>
        <dbReference type="EMBL" id="SFC21430.1"/>
    </source>
</evidence>
<dbReference type="PANTHER" id="PTHR30212">
    <property type="entry name" value="PROTEIN YIIM"/>
    <property type="match status" value="1"/>
</dbReference>